<feature type="active site" description="Proton acceptor; specific for L-alanine" evidence="5">
    <location>
        <position position="273"/>
    </location>
</feature>
<evidence type="ECO:0000256" key="3">
    <source>
        <dbReference type="ARBA" id="ARBA00022898"/>
    </source>
</evidence>
<comment type="similarity">
    <text evidence="5">Belongs to the alanine racemase family.</text>
</comment>
<evidence type="ECO:0000313" key="10">
    <source>
        <dbReference type="Proteomes" id="UP000594464"/>
    </source>
</evidence>
<evidence type="ECO:0000259" key="8">
    <source>
        <dbReference type="SMART" id="SM01005"/>
    </source>
</evidence>
<dbReference type="AlphaFoldDB" id="A0A7T0C426"/>
<dbReference type="Proteomes" id="UP000594464">
    <property type="component" value="Chromosome"/>
</dbReference>
<dbReference type="InterPro" id="IPR029066">
    <property type="entry name" value="PLP-binding_barrel"/>
</dbReference>
<dbReference type="GO" id="GO:0030632">
    <property type="term" value="P:D-alanine biosynthetic process"/>
    <property type="evidence" value="ECO:0007669"/>
    <property type="project" value="UniProtKB-UniRule"/>
</dbReference>
<evidence type="ECO:0000313" key="9">
    <source>
        <dbReference type="EMBL" id="QPJ66133.1"/>
    </source>
</evidence>
<evidence type="ECO:0000256" key="5">
    <source>
        <dbReference type="HAMAP-Rule" id="MF_01201"/>
    </source>
</evidence>
<feature type="binding site" evidence="5 7">
    <location>
        <position position="321"/>
    </location>
    <ligand>
        <name>substrate</name>
    </ligand>
</feature>
<evidence type="ECO:0000256" key="6">
    <source>
        <dbReference type="PIRSR" id="PIRSR600821-50"/>
    </source>
</evidence>
<dbReference type="GO" id="GO:0005829">
    <property type="term" value="C:cytosol"/>
    <property type="evidence" value="ECO:0007669"/>
    <property type="project" value="TreeGrafter"/>
</dbReference>
<dbReference type="InterPro" id="IPR020622">
    <property type="entry name" value="Ala_racemase_pyridoxalP-BS"/>
</dbReference>
<feature type="domain" description="Alanine racemase C-terminal" evidence="8">
    <location>
        <begin position="252"/>
        <end position="380"/>
    </location>
</feature>
<dbReference type="NCBIfam" id="TIGR00492">
    <property type="entry name" value="alr"/>
    <property type="match status" value="1"/>
</dbReference>
<dbReference type="PANTHER" id="PTHR30511:SF0">
    <property type="entry name" value="ALANINE RACEMASE, CATABOLIC-RELATED"/>
    <property type="match status" value="1"/>
</dbReference>
<comment type="pathway">
    <text evidence="5">Amino-acid biosynthesis; D-alanine biosynthesis; D-alanine from L-alanine: step 1/1.</text>
</comment>
<dbReference type="Pfam" id="PF00842">
    <property type="entry name" value="Ala_racemase_C"/>
    <property type="match status" value="1"/>
</dbReference>
<dbReference type="InterPro" id="IPR011079">
    <property type="entry name" value="Ala_racemase_C"/>
</dbReference>
<dbReference type="SMART" id="SM01005">
    <property type="entry name" value="Ala_racemase_C"/>
    <property type="match status" value="1"/>
</dbReference>
<dbReference type="CDD" id="cd00430">
    <property type="entry name" value="PLPDE_III_AR"/>
    <property type="match status" value="1"/>
</dbReference>
<comment type="cofactor">
    <cofactor evidence="2 5 6">
        <name>pyridoxal 5'-phosphate</name>
        <dbReference type="ChEBI" id="CHEBI:597326"/>
    </cofactor>
</comment>
<evidence type="ECO:0000256" key="7">
    <source>
        <dbReference type="PIRSR" id="PIRSR600821-52"/>
    </source>
</evidence>
<comment type="function">
    <text evidence="5">Catalyzes the interconversion of L-alanine and D-alanine. May also act on other amino acids.</text>
</comment>
<protein>
    <recommendedName>
        <fullName evidence="5">Alanine racemase</fullName>
        <ecNumber evidence="5">5.1.1.1</ecNumber>
    </recommendedName>
</protein>
<dbReference type="SUPFAM" id="SSF50621">
    <property type="entry name" value="Alanine racemase C-terminal domain-like"/>
    <property type="match status" value="1"/>
</dbReference>
<dbReference type="UniPathway" id="UPA00042">
    <property type="reaction ID" value="UER00497"/>
</dbReference>
<feature type="modified residue" description="N6-(pyridoxal phosphate)lysine" evidence="5 6">
    <location>
        <position position="38"/>
    </location>
</feature>
<dbReference type="SUPFAM" id="SSF51419">
    <property type="entry name" value="PLP-binding barrel"/>
    <property type="match status" value="1"/>
</dbReference>
<proteinExistence type="inferred from homology"/>
<dbReference type="Pfam" id="PF01168">
    <property type="entry name" value="Ala_racemase_N"/>
    <property type="match status" value="1"/>
</dbReference>
<evidence type="ECO:0000256" key="4">
    <source>
        <dbReference type="ARBA" id="ARBA00023235"/>
    </source>
</evidence>
<dbReference type="GO" id="GO:0008784">
    <property type="term" value="F:alanine racemase activity"/>
    <property type="evidence" value="ECO:0007669"/>
    <property type="project" value="UniProtKB-UniRule"/>
</dbReference>
<sequence length="381" mass="42054">MAFHRASQAFIDLKAYRSNFQTVRSLLPQTVDILAVVKADAYGHGAVPCARAAIEAGAHCLGVAIVNEGIELREHGLSSPILVMGSFLPDDAEDMVRHDLEITLHTLAQADAVENAARKQNKLARVHIKIDSGMGRLGIECGLAQSLFQRVIDSKCLKLSGLFTHLATAEWEDKDYARYQLGQFETLIQSFREQYPQLPPVHCANSAATVNHSRSWFDMVRPGLIFYGAFSAPNLLPMVRELTRKDDPIRPVMTWKCKILQIKSTPKDACLSYGITYKTPRDSRIAVIGVGYADGLHRLLSNKMEVLIHGRRVRQVGRVCMDMTLIDVTDLPEVGVGDEAVIFGRQGDAAISVEETAGHCQSVAYELLCAVGQRVPRVYNA</sequence>
<dbReference type="EMBL" id="CP048620">
    <property type="protein sequence ID" value="QPJ66133.1"/>
    <property type="molecule type" value="Genomic_DNA"/>
</dbReference>
<feature type="binding site" evidence="5 7">
    <location>
        <position position="136"/>
    </location>
    <ligand>
        <name>substrate</name>
    </ligand>
</feature>
<dbReference type="KEGG" id="nva:G3M78_12305"/>
<dbReference type="InterPro" id="IPR009006">
    <property type="entry name" value="Ala_racemase/Decarboxylase_C"/>
</dbReference>
<dbReference type="PRINTS" id="PR00992">
    <property type="entry name" value="ALARACEMASE"/>
</dbReference>
<name>A0A7T0C426_9BACT</name>
<evidence type="ECO:0000256" key="2">
    <source>
        <dbReference type="ARBA" id="ARBA00001933"/>
    </source>
</evidence>
<dbReference type="EC" id="5.1.1.1" evidence="5"/>
<evidence type="ECO:0000256" key="1">
    <source>
        <dbReference type="ARBA" id="ARBA00000316"/>
    </source>
</evidence>
<dbReference type="PANTHER" id="PTHR30511">
    <property type="entry name" value="ALANINE RACEMASE"/>
    <property type="match status" value="1"/>
</dbReference>
<dbReference type="FunFam" id="3.20.20.10:FF:000002">
    <property type="entry name" value="Alanine racemase"/>
    <property type="match status" value="1"/>
</dbReference>
<dbReference type="HAMAP" id="MF_01201">
    <property type="entry name" value="Ala_racemase"/>
    <property type="match status" value="1"/>
</dbReference>
<organism evidence="9 10">
    <name type="scientific">Candidatus Nitrohelix vancouverensis</name>
    <dbReference type="NCBI Taxonomy" id="2705534"/>
    <lineage>
        <taxon>Bacteria</taxon>
        <taxon>Pseudomonadati</taxon>
        <taxon>Nitrospinota/Tectimicrobiota group</taxon>
        <taxon>Nitrospinota</taxon>
        <taxon>Nitrospinia</taxon>
        <taxon>Nitrospinales</taxon>
        <taxon>Nitrospinaceae</taxon>
        <taxon>Candidatus Nitrohelix</taxon>
    </lineage>
</organism>
<feature type="active site" description="Proton acceptor; specific for D-alanine" evidence="5">
    <location>
        <position position="38"/>
    </location>
</feature>
<gene>
    <name evidence="9" type="primary">alr</name>
    <name evidence="9" type="ORF">G3M78_12305</name>
</gene>
<dbReference type="InterPro" id="IPR000821">
    <property type="entry name" value="Ala_racemase"/>
</dbReference>
<accession>A0A7T0C426</accession>
<dbReference type="InterPro" id="IPR001608">
    <property type="entry name" value="Ala_racemase_N"/>
</dbReference>
<keyword evidence="3 5" id="KW-0663">Pyridoxal phosphate</keyword>
<reference evidence="10" key="1">
    <citation type="submission" date="2020-02" db="EMBL/GenBank/DDBJ databases">
        <title>Genomic and physiological characterization of two novel Nitrospinaceae genera.</title>
        <authorList>
            <person name="Mueller A.J."/>
            <person name="Jung M.-Y."/>
            <person name="Strachan C.R."/>
            <person name="Herbold C.W."/>
            <person name="Kirkegaard R.H."/>
            <person name="Daims H."/>
        </authorList>
    </citation>
    <scope>NUCLEOTIDE SEQUENCE [LARGE SCALE GENOMIC DNA]</scope>
</reference>
<dbReference type="GO" id="GO:0030170">
    <property type="term" value="F:pyridoxal phosphate binding"/>
    <property type="evidence" value="ECO:0007669"/>
    <property type="project" value="UniProtKB-UniRule"/>
</dbReference>
<keyword evidence="4 5" id="KW-0413">Isomerase</keyword>
<dbReference type="Gene3D" id="2.40.37.10">
    <property type="entry name" value="Lyase, Ornithine Decarboxylase, Chain A, domain 1"/>
    <property type="match status" value="1"/>
</dbReference>
<comment type="catalytic activity">
    <reaction evidence="1 5">
        <text>L-alanine = D-alanine</text>
        <dbReference type="Rhea" id="RHEA:20249"/>
        <dbReference type="ChEBI" id="CHEBI:57416"/>
        <dbReference type="ChEBI" id="CHEBI:57972"/>
        <dbReference type="EC" id="5.1.1.1"/>
    </reaction>
</comment>
<dbReference type="Gene3D" id="3.20.20.10">
    <property type="entry name" value="Alanine racemase"/>
    <property type="match status" value="1"/>
</dbReference>
<dbReference type="PROSITE" id="PS00395">
    <property type="entry name" value="ALANINE_RACEMASE"/>
    <property type="match status" value="1"/>
</dbReference>